<dbReference type="Proteomes" id="UP000264006">
    <property type="component" value="Chromosome"/>
</dbReference>
<comment type="subcellular location">
    <subcellularLocation>
        <location evidence="1">Membrane</location>
        <topology evidence="1">Multi-pass membrane protein</topology>
    </subcellularLocation>
</comment>
<evidence type="ECO:0000256" key="2">
    <source>
        <dbReference type="ARBA" id="ARBA00022448"/>
    </source>
</evidence>
<feature type="transmembrane region" description="Helical" evidence="7">
    <location>
        <begin position="119"/>
        <end position="142"/>
    </location>
</feature>
<evidence type="ECO:0000256" key="1">
    <source>
        <dbReference type="ARBA" id="ARBA00004141"/>
    </source>
</evidence>
<evidence type="ECO:0000256" key="6">
    <source>
        <dbReference type="ARBA" id="ARBA00023136"/>
    </source>
</evidence>
<reference evidence="9 10" key="1">
    <citation type="submission" date="2018-09" db="EMBL/GenBank/DDBJ databases">
        <title>Complete genome sequence of Euzebya sp. DY32-46 isolated from seawater of Pacific Ocean.</title>
        <authorList>
            <person name="Xu L."/>
            <person name="Wu Y.-H."/>
            <person name="Xu X.-W."/>
        </authorList>
    </citation>
    <scope>NUCLEOTIDE SEQUENCE [LARGE SCALE GENOMIC DNA]</scope>
    <source>
        <strain evidence="9 10">DY32-46</strain>
    </source>
</reference>
<keyword evidence="2" id="KW-0813">Transport</keyword>
<feature type="transmembrane region" description="Helical" evidence="7">
    <location>
        <begin position="426"/>
        <end position="446"/>
    </location>
</feature>
<feature type="transmembrane region" description="Helical" evidence="7">
    <location>
        <begin position="86"/>
        <end position="107"/>
    </location>
</feature>
<dbReference type="GO" id="GO:0015297">
    <property type="term" value="F:antiporter activity"/>
    <property type="evidence" value="ECO:0007669"/>
    <property type="project" value="InterPro"/>
</dbReference>
<feature type="domain" description="Cation/H+ exchanger transmembrane" evidence="8">
    <location>
        <begin position="289"/>
        <end position="445"/>
    </location>
</feature>
<dbReference type="InterPro" id="IPR006153">
    <property type="entry name" value="Cation/H_exchanger_TM"/>
</dbReference>
<organism evidence="9 10">
    <name type="scientific">Euzebya pacifica</name>
    <dbReference type="NCBI Taxonomy" id="1608957"/>
    <lineage>
        <taxon>Bacteria</taxon>
        <taxon>Bacillati</taxon>
        <taxon>Actinomycetota</taxon>
        <taxon>Nitriliruptoria</taxon>
        <taxon>Euzebyales</taxon>
    </lineage>
</organism>
<evidence type="ECO:0000313" key="9">
    <source>
        <dbReference type="EMBL" id="AXV05215.1"/>
    </source>
</evidence>
<dbReference type="InterPro" id="IPR038770">
    <property type="entry name" value="Na+/solute_symporter_sf"/>
</dbReference>
<dbReference type="PANTHER" id="PTHR32468">
    <property type="entry name" value="CATION/H + ANTIPORTER"/>
    <property type="match status" value="1"/>
</dbReference>
<evidence type="ECO:0000256" key="4">
    <source>
        <dbReference type="ARBA" id="ARBA00022989"/>
    </source>
</evidence>
<feature type="domain" description="Cation/H+ exchanger transmembrane" evidence="8">
    <location>
        <begin position="10"/>
        <end position="244"/>
    </location>
</feature>
<dbReference type="Gene3D" id="1.20.1530.20">
    <property type="match status" value="1"/>
</dbReference>
<feature type="transmembrane region" description="Helical" evidence="7">
    <location>
        <begin position="154"/>
        <end position="175"/>
    </location>
</feature>
<feature type="transmembrane region" description="Helical" evidence="7">
    <location>
        <begin position="187"/>
        <end position="210"/>
    </location>
</feature>
<accession>A0A346XSL8</accession>
<dbReference type="KEGG" id="euz:DVS28_a0508"/>
<dbReference type="PANTHER" id="PTHR32468:SF0">
    <property type="entry name" value="K(+)_H(+) ANTIPORTER 1"/>
    <property type="match status" value="1"/>
</dbReference>
<dbReference type="Pfam" id="PF00999">
    <property type="entry name" value="Na_H_Exchanger"/>
    <property type="match status" value="2"/>
</dbReference>
<keyword evidence="10" id="KW-1185">Reference proteome</keyword>
<evidence type="ECO:0000256" key="5">
    <source>
        <dbReference type="ARBA" id="ARBA00023065"/>
    </source>
</evidence>
<keyword evidence="4 7" id="KW-1133">Transmembrane helix</keyword>
<dbReference type="EMBL" id="CP031165">
    <property type="protein sequence ID" value="AXV05215.1"/>
    <property type="molecule type" value="Genomic_DNA"/>
</dbReference>
<keyword evidence="3 7" id="KW-0812">Transmembrane</keyword>
<dbReference type="InterPro" id="IPR050794">
    <property type="entry name" value="CPA2_transporter"/>
</dbReference>
<evidence type="ECO:0000256" key="3">
    <source>
        <dbReference type="ARBA" id="ARBA00022692"/>
    </source>
</evidence>
<dbReference type="GO" id="GO:1902600">
    <property type="term" value="P:proton transmembrane transport"/>
    <property type="evidence" value="ECO:0007669"/>
    <property type="project" value="InterPro"/>
</dbReference>
<name>A0A346XSL8_9ACTN</name>
<evidence type="ECO:0000256" key="7">
    <source>
        <dbReference type="SAM" id="Phobius"/>
    </source>
</evidence>
<protein>
    <submittedName>
        <fullName evidence="9">Na(+)/H(+) antiporter</fullName>
    </submittedName>
</protein>
<evidence type="ECO:0000313" key="10">
    <source>
        <dbReference type="Proteomes" id="UP000264006"/>
    </source>
</evidence>
<keyword evidence="5" id="KW-0406">Ion transport</keyword>
<dbReference type="RefSeq" id="WP_164709840.1">
    <property type="nucleotide sequence ID" value="NZ_CP031165.1"/>
</dbReference>
<dbReference type="AlphaFoldDB" id="A0A346XSL8"/>
<proteinExistence type="predicted"/>
<feature type="transmembrane region" description="Helical" evidence="7">
    <location>
        <begin position="334"/>
        <end position="352"/>
    </location>
</feature>
<gene>
    <name evidence="9" type="ORF">DVS28_a0508</name>
</gene>
<dbReference type="GO" id="GO:0016020">
    <property type="term" value="C:membrane"/>
    <property type="evidence" value="ECO:0007669"/>
    <property type="project" value="UniProtKB-SubCell"/>
</dbReference>
<feature type="transmembrane region" description="Helical" evidence="7">
    <location>
        <begin position="274"/>
        <end position="294"/>
    </location>
</feature>
<feature type="transmembrane region" description="Helical" evidence="7">
    <location>
        <begin position="398"/>
        <end position="420"/>
    </location>
</feature>
<feature type="transmembrane region" description="Helical" evidence="7">
    <location>
        <begin position="364"/>
        <end position="386"/>
    </location>
</feature>
<feature type="transmembrane region" description="Helical" evidence="7">
    <location>
        <begin position="222"/>
        <end position="240"/>
    </location>
</feature>
<feature type="transmembrane region" description="Helical" evidence="7">
    <location>
        <begin position="300"/>
        <end position="322"/>
    </location>
</feature>
<evidence type="ECO:0000259" key="8">
    <source>
        <dbReference type="Pfam" id="PF00999"/>
    </source>
</evidence>
<keyword evidence="6 7" id="KW-0472">Membrane</keyword>
<sequence>MLFDIAVILVAARLCGLAAKKVGQPAVVGEIIAGVLLGPSLLGPTLFGLDSPPEFLACGVSLTNAAGAAIEPASITSCLFPPQARAVLNGIGQLALLLFMFLVGLELDFRLLKGKAAQITTVAVGVVAVPVAIGFLISPILYNETFVFDVDTVSSTGFALFIGAFISITALPVMARILQEKGLSASPLAAIGVASAAVVTVLMFMLVAVAAGVSAGTSTGTLAGKIGLAVLYLVVMMVVVRPLLERYVGEPYEARAQKIGLINAKKTWSGVDEFAPAGAGEALSHGMFAWILILVFASGWVAHILGINVIVGGFMAGLVLPVRQGLIRDMTVELFDTVAVILLPIFLAFAGLNADFTKLSVDAIPGLLVFVVACIVAKWGGAAALGKVAGLSGRDSNLLGILMNCRGLLPLVVGLVGLQGQVISPVMNVAAVTMALITTAMTGPLFDRFNRVPSEEVAV</sequence>